<protein>
    <submittedName>
        <fullName evidence="1">Uncharacterized protein</fullName>
    </submittedName>
</protein>
<sequence>MLSICWPAIIKQQTSEELIYLANQTDWLEYCCLQLHLISSNDRLLDSEGSTFDIVIEAQAHPQQHQANHPTAELPQLRASQHPIDLVTFIQYVRTHATLNDHCCSAKLVFTDIKQGIDTVAYLESI</sequence>
<evidence type="ECO:0000313" key="2">
    <source>
        <dbReference type="Proteomes" id="UP000191820"/>
    </source>
</evidence>
<dbReference type="InterPro" id="IPR025284">
    <property type="entry name" value="DUF4144"/>
</dbReference>
<gene>
    <name evidence="1" type="ORF">SJ2017_0709</name>
</gene>
<keyword evidence="2" id="KW-1185">Reference proteome</keyword>
<evidence type="ECO:0000313" key="1">
    <source>
        <dbReference type="EMBL" id="ARD21046.1"/>
    </source>
</evidence>
<dbReference type="Gene3D" id="2.40.10.320">
    <property type="entry name" value="Uncharacterised protein PF13642 yp_926445, N-terminal domain"/>
    <property type="match status" value="1"/>
</dbReference>
<reference evidence="1 2" key="1">
    <citation type="submission" date="2017-03" db="EMBL/GenBank/DDBJ databases">
        <title>Genome sequencing of Shewanella japonica KCTC 22435.</title>
        <authorList>
            <person name="Kim K.M."/>
        </authorList>
    </citation>
    <scope>NUCLEOTIDE SEQUENCE [LARGE SCALE GENOMIC DNA]</scope>
    <source>
        <strain evidence="1 2">KCTC 22435</strain>
    </source>
</reference>
<dbReference type="RefSeq" id="WP_080914900.1">
    <property type="nucleotide sequence ID" value="NZ_CP020472.1"/>
</dbReference>
<dbReference type="Pfam" id="PF13642">
    <property type="entry name" value="DUF4144"/>
    <property type="match status" value="1"/>
</dbReference>
<organism evidence="1 2">
    <name type="scientific">Shewanella japonica</name>
    <dbReference type="NCBI Taxonomy" id="93973"/>
    <lineage>
        <taxon>Bacteria</taxon>
        <taxon>Pseudomonadati</taxon>
        <taxon>Pseudomonadota</taxon>
        <taxon>Gammaproteobacteria</taxon>
        <taxon>Alteromonadales</taxon>
        <taxon>Shewanellaceae</taxon>
        <taxon>Shewanella</taxon>
    </lineage>
</organism>
<dbReference type="EMBL" id="CP020472">
    <property type="protein sequence ID" value="ARD21046.1"/>
    <property type="molecule type" value="Genomic_DNA"/>
</dbReference>
<accession>A0ABM6JG22</accession>
<name>A0ABM6JG22_9GAMM</name>
<dbReference type="Proteomes" id="UP000191820">
    <property type="component" value="Chromosome"/>
</dbReference>
<proteinExistence type="predicted"/>
<dbReference type="Gene3D" id="1.10.8.650">
    <property type="entry name" value="Uncharacterised protein PF13642 yp_926445, C-terminal domain"/>
    <property type="match status" value="1"/>
</dbReference>